<evidence type="ECO:0000256" key="1">
    <source>
        <dbReference type="SAM" id="MobiDB-lite"/>
    </source>
</evidence>
<dbReference type="RefSeq" id="WP_224787696.1">
    <property type="nucleotide sequence ID" value="NZ_CABVGX010000015.1"/>
</dbReference>
<dbReference type="EMBL" id="CABVGX010000015">
    <property type="protein sequence ID" value="VVM81354.1"/>
    <property type="molecule type" value="Genomic_DNA"/>
</dbReference>
<dbReference type="AlphaFoldDB" id="A0A5E6SK36"/>
<sequence length="93" mass="10620">MRKETQNKAMIRQTALCDWLDLSRSGLDKLRKKDPSFPRPLKDGDARQAAAFYVVAEVQSWLQSKIEARDAANAPVIPIDDEQQSKHQRRIAT</sequence>
<evidence type="ECO:0000313" key="2">
    <source>
        <dbReference type="EMBL" id="VVM81354.1"/>
    </source>
</evidence>
<dbReference type="Proteomes" id="UP000325607">
    <property type="component" value="Unassembled WGS sequence"/>
</dbReference>
<evidence type="ECO:0000313" key="3">
    <source>
        <dbReference type="Proteomes" id="UP000325607"/>
    </source>
</evidence>
<feature type="region of interest" description="Disordered" evidence="1">
    <location>
        <begin position="73"/>
        <end position="93"/>
    </location>
</feature>
<reference evidence="2 3" key="1">
    <citation type="submission" date="2019-09" db="EMBL/GenBank/DDBJ databases">
        <authorList>
            <person name="Chandra G."/>
            <person name="Truman W A."/>
        </authorList>
    </citation>
    <scope>NUCLEOTIDE SEQUENCE [LARGE SCALE GENOMIC DNA]</scope>
    <source>
        <strain evidence="2">PS645</strain>
    </source>
</reference>
<accession>A0A5E6SK36</accession>
<name>A0A5E6SK36_PSEFL</name>
<organism evidence="2 3">
    <name type="scientific">Pseudomonas fluorescens</name>
    <dbReference type="NCBI Taxonomy" id="294"/>
    <lineage>
        <taxon>Bacteria</taxon>
        <taxon>Pseudomonadati</taxon>
        <taxon>Pseudomonadota</taxon>
        <taxon>Gammaproteobacteria</taxon>
        <taxon>Pseudomonadales</taxon>
        <taxon>Pseudomonadaceae</taxon>
        <taxon>Pseudomonas</taxon>
    </lineage>
</organism>
<proteinExistence type="predicted"/>
<evidence type="ECO:0008006" key="4">
    <source>
        <dbReference type="Google" id="ProtNLM"/>
    </source>
</evidence>
<gene>
    <name evidence="2" type="ORF">PS645_02287</name>
</gene>
<protein>
    <recommendedName>
        <fullName evidence="4">Transcriptional regulator</fullName>
    </recommendedName>
</protein>